<feature type="compositionally biased region" description="Polar residues" evidence="1">
    <location>
        <begin position="332"/>
        <end position="342"/>
    </location>
</feature>
<organism evidence="2 3">
    <name type="scientific">Somion occarium</name>
    <dbReference type="NCBI Taxonomy" id="3059160"/>
    <lineage>
        <taxon>Eukaryota</taxon>
        <taxon>Fungi</taxon>
        <taxon>Dikarya</taxon>
        <taxon>Basidiomycota</taxon>
        <taxon>Agaricomycotina</taxon>
        <taxon>Agaricomycetes</taxon>
        <taxon>Polyporales</taxon>
        <taxon>Cerrenaceae</taxon>
        <taxon>Somion</taxon>
    </lineage>
</organism>
<accession>A0ABP1D1U7</accession>
<feature type="compositionally biased region" description="Polar residues" evidence="1">
    <location>
        <begin position="520"/>
        <end position="529"/>
    </location>
</feature>
<dbReference type="PANTHER" id="PTHR28079">
    <property type="entry name" value="RNA POLYMERASE I-SPECIFIC TRANSCRIPTION INITIATION FACTOR RRN5"/>
    <property type="match status" value="1"/>
</dbReference>
<feature type="region of interest" description="Disordered" evidence="1">
    <location>
        <begin position="516"/>
        <end position="546"/>
    </location>
</feature>
<dbReference type="PANTHER" id="PTHR28079:SF1">
    <property type="entry name" value="RNA POLYMERASE I-SPECIFIC TRANSCRIPTION INITIATION FACTOR RRN5"/>
    <property type="match status" value="1"/>
</dbReference>
<dbReference type="InterPro" id="IPR001005">
    <property type="entry name" value="SANT/Myb"/>
</dbReference>
<dbReference type="CDD" id="cd00167">
    <property type="entry name" value="SANT"/>
    <property type="match status" value="1"/>
</dbReference>
<feature type="region of interest" description="Disordered" evidence="1">
    <location>
        <begin position="607"/>
        <end position="733"/>
    </location>
</feature>
<evidence type="ECO:0000313" key="3">
    <source>
        <dbReference type="Proteomes" id="UP001497453"/>
    </source>
</evidence>
<feature type="compositionally biased region" description="Low complexity" evidence="1">
    <location>
        <begin position="254"/>
        <end position="287"/>
    </location>
</feature>
<name>A0ABP1D1U7_9APHY</name>
<proteinExistence type="predicted"/>
<feature type="compositionally biased region" description="Basic and acidic residues" evidence="1">
    <location>
        <begin position="660"/>
        <end position="671"/>
    </location>
</feature>
<reference evidence="3" key="1">
    <citation type="submission" date="2024-04" db="EMBL/GenBank/DDBJ databases">
        <authorList>
            <person name="Shaw F."/>
            <person name="Minotto A."/>
        </authorList>
    </citation>
    <scope>NUCLEOTIDE SEQUENCE [LARGE SCALE GENOMIC DNA]</scope>
</reference>
<feature type="compositionally biased region" description="Polar residues" evidence="1">
    <location>
        <begin position="360"/>
        <end position="371"/>
    </location>
</feature>
<feature type="compositionally biased region" description="Basic and acidic residues" evidence="1">
    <location>
        <begin position="530"/>
        <end position="546"/>
    </location>
</feature>
<keyword evidence="3" id="KW-1185">Reference proteome</keyword>
<evidence type="ECO:0000313" key="2">
    <source>
        <dbReference type="EMBL" id="CAL1701868.1"/>
    </source>
</evidence>
<protein>
    <submittedName>
        <fullName evidence="2">Uncharacterized protein</fullName>
    </submittedName>
</protein>
<feature type="region of interest" description="Disordered" evidence="1">
    <location>
        <begin position="254"/>
        <end position="381"/>
    </location>
</feature>
<dbReference type="EMBL" id="OZ037945">
    <property type="protein sequence ID" value="CAL1701868.1"/>
    <property type="molecule type" value="Genomic_DNA"/>
</dbReference>
<dbReference type="Proteomes" id="UP001497453">
    <property type="component" value="Chromosome 2"/>
</dbReference>
<gene>
    <name evidence="2" type="ORF">GFSPODELE1_LOCUS3793</name>
</gene>
<sequence length="733" mass="82440">MSQDPTEAGSSQAPHLRVEPATSSGVFSTYVSIFHEHLTHTQLHLLGNDHDETALEPSQIQPTFWTSEEKALFFHGLAVHSRLRPDLIAEDIGTKNIVDVCAYLGLLEEGSAELEEQEQEDEDREKRIARRTQIPAAYEMSDRWCALEDKFVSSIVTAEPQLCAETRAVTRELEVALARKSMQSQKDPESIKQFDSWLHDRQEDWKREDWELDAGTLRLVDRALLRSKGKNARVTEELSEDEDEYMDDVQPTTETNTAAATGEPSPEQSAPAPSTTSSTIIGSGSPEAGPSHVPFDDSLIDPVLLAETPPSPPIRTQDKTASPSHKHLAPSEPSTPAISGQVQDGGDGTLGDEEDAEGWETQTARSQASTRARTKKDLSKEERQHLGDLGFQYDDAIEEGLHLFHLGRLAKLMSIYRGLHDVPDDVVSTISFPAMKELAALLKDFTYHLVKLTLASRRRERMFKQGARAWKHSQKPIVSIRNVQHAIALMGVNSSAHRKRLRNLLELYSRQSASEIVGTSPAQSTPLQKTQERETSQDKTIDSRHSEEVLLPPDVDVAYKKYAEVRSAAQWRTQNLSMQRAIRPPTVWLPLSLRPSHTVDFYQYSHPDRPSSPTLPMPWSEHPPHPLSEEDLMSAETDTDDLKEELEDELEVEEYDMDTAETHEADVRERFSVSFQPQPNIIPRKNKRKQGPVDPIPEPSTKETVRTKGRPAPTRRNASRKKYKSREIISDSD</sequence>
<dbReference type="InterPro" id="IPR039601">
    <property type="entry name" value="Rrn5"/>
</dbReference>
<feature type="compositionally biased region" description="Acidic residues" evidence="1">
    <location>
        <begin position="629"/>
        <end position="659"/>
    </location>
</feature>
<evidence type="ECO:0000256" key="1">
    <source>
        <dbReference type="SAM" id="MobiDB-lite"/>
    </source>
</evidence>